<reference evidence="2" key="2">
    <citation type="submission" date="2015-01" db="EMBL/GenBank/DDBJ databases">
        <title>Evolutionary Origins and Diversification of the Mycorrhizal Mutualists.</title>
        <authorList>
            <consortium name="DOE Joint Genome Institute"/>
            <consortium name="Mycorrhizal Genomics Consortium"/>
            <person name="Kohler A."/>
            <person name="Kuo A."/>
            <person name="Nagy L.G."/>
            <person name="Floudas D."/>
            <person name="Copeland A."/>
            <person name="Barry K.W."/>
            <person name="Cichocki N."/>
            <person name="Veneault-Fourrey C."/>
            <person name="LaButti K."/>
            <person name="Lindquist E.A."/>
            <person name="Lipzen A."/>
            <person name="Lundell T."/>
            <person name="Morin E."/>
            <person name="Murat C."/>
            <person name="Riley R."/>
            <person name="Ohm R."/>
            <person name="Sun H."/>
            <person name="Tunlid A."/>
            <person name="Henrissat B."/>
            <person name="Grigoriev I.V."/>
            <person name="Hibbett D.S."/>
            <person name="Martin F."/>
        </authorList>
    </citation>
    <scope>NUCLEOTIDE SEQUENCE [LARGE SCALE GENOMIC DNA]</scope>
    <source>
        <strain evidence="2">F 1598</strain>
    </source>
</reference>
<accession>A0A0C3G6R7</accession>
<name>A0A0C3G6R7_PILCF</name>
<organism evidence="1 2">
    <name type="scientific">Piloderma croceum (strain F 1598)</name>
    <dbReference type="NCBI Taxonomy" id="765440"/>
    <lineage>
        <taxon>Eukaryota</taxon>
        <taxon>Fungi</taxon>
        <taxon>Dikarya</taxon>
        <taxon>Basidiomycota</taxon>
        <taxon>Agaricomycotina</taxon>
        <taxon>Agaricomycetes</taxon>
        <taxon>Agaricomycetidae</taxon>
        <taxon>Atheliales</taxon>
        <taxon>Atheliaceae</taxon>
        <taxon>Piloderma</taxon>
    </lineage>
</organism>
<gene>
    <name evidence="1" type="ORF">PILCRDRAFT_105690</name>
</gene>
<dbReference type="HOGENOM" id="CLU_2813261_0_0_1"/>
<evidence type="ECO:0000313" key="2">
    <source>
        <dbReference type="Proteomes" id="UP000054166"/>
    </source>
</evidence>
<keyword evidence="2" id="KW-1185">Reference proteome</keyword>
<evidence type="ECO:0000313" key="1">
    <source>
        <dbReference type="EMBL" id="KIM91950.1"/>
    </source>
</evidence>
<dbReference type="InParanoid" id="A0A0C3G6R7"/>
<protein>
    <submittedName>
        <fullName evidence="1">Uncharacterized protein</fullName>
    </submittedName>
</protein>
<dbReference type="AlphaFoldDB" id="A0A0C3G6R7"/>
<proteinExistence type="predicted"/>
<dbReference type="EMBL" id="KN832970">
    <property type="protein sequence ID" value="KIM91950.1"/>
    <property type="molecule type" value="Genomic_DNA"/>
</dbReference>
<sequence length="67" mass="7509">MVDVLVTCFPSSLYYVLLCKAIRKTTATSRLYYCYSHLDVIIPALAPPTIILPMMWNPVNDCAPTVT</sequence>
<reference evidence="1 2" key="1">
    <citation type="submission" date="2014-04" db="EMBL/GenBank/DDBJ databases">
        <authorList>
            <consortium name="DOE Joint Genome Institute"/>
            <person name="Kuo A."/>
            <person name="Tarkka M."/>
            <person name="Buscot F."/>
            <person name="Kohler A."/>
            <person name="Nagy L.G."/>
            <person name="Floudas D."/>
            <person name="Copeland A."/>
            <person name="Barry K.W."/>
            <person name="Cichocki N."/>
            <person name="Veneault-Fourrey C."/>
            <person name="LaButti K."/>
            <person name="Lindquist E.A."/>
            <person name="Lipzen A."/>
            <person name="Lundell T."/>
            <person name="Morin E."/>
            <person name="Murat C."/>
            <person name="Sun H."/>
            <person name="Tunlid A."/>
            <person name="Henrissat B."/>
            <person name="Grigoriev I.V."/>
            <person name="Hibbett D.S."/>
            <person name="Martin F."/>
            <person name="Nordberg H.P."/>
            <person name="Cantor M.N."/>
            <person name="Hua S.X."/>
        </authorList>
    </citation>
    <scope>NUCLEOTIDE SEQUENCE [LARGE SCALE GENOMIC DNA]</scope>
    <source>
        <strain evidence="1 2">F 1598</strain>
    </source>
</reference>
<dbReference type="Proteomes" id="UP000054166">
    <property type="component" value="Unassembled WGS sequence"/>
</dbReference>